<reference evidence="1" key="1">
    <citation type="submission" date="2023-04" db="EMBL/GenBank/DDBJ databases">
        <title>Genome dynamics across the evolutionary transition to endosymbiosis.</title>
        <authorList>
            <person name="Siozios S."/>
            <person name="Nadal-Jimenez P."/>
            <person name="Azagi T."/>
            <person name="Sprong H."/>
            <person name="Frost C.L."/>
            <person name="Parratt S.R."/>
            <person name="Taylor G."/>
            <person name="Brettell L."/>
            <person name="Lew K.C."/>
            <person name="Croft L."/>
            <person name="King K.C."/>
            <person name="Brockhurst M.A."/>
            <person name="Hypsa V."/>
            <person name="Novakova E."/>
            <person name="Darby A.C."/>
            <person name="Hurst G.D.D."/>
        </authorList>
    </citation>
    <scope>NUCLEOTIDE SEQUENCE</scope>
    <source>
        <strain evidence="1">APv</strain>
    </source>
</reference>
<dbReference type="GO" id="GO:0019068">
    <property type="term" value="P:virion assembly"/>
    <property type="evidence" value="ECO:0007669"/>
    <property type="project" value="InterPro"/>
</dbReference>
<dbReference type="Gene3D" id="2.40.10.180">
    <property type="entry name" value="Phage tail proteins"/>
    <property type="match status" value="1"/>
</dbReference>
<dbReference type="Proteomes" id="UP001177595">
    <property type="component" value="Chromosome"/>
</dbReference>
<accession>A0AA95GQG9</accession>
<dbReference type="Pfam" id="PF05354">
    <property type="entry name" value="Phage_attach"/>
    <property type="match status" value="1"/>
</dbReference>
<sequence>MPVDWDKHLLAPLHQVFAERVNWRPKRGESYDIEGIFDRAYVQQMETLDGDSGINTTHPLLGVRDSIFKIPPKKGDQVFVYRVASLFVVRDIQPDSHGGTHLLLNKVEI</sequence>
<protein>
    <recommendedName>
        <fullName evidence="3">Phage protein</fullName>
    </recommendedName>
</protein>
<dbReference type="EMBL" id="CP123504">
    <property type="protein sequence ID" value="WGM00934.1"/>
    <property type="molecule type" value="Genomic_DNA"/>
</dbReference>
<dbReference type="InterPro" id="IPR008018">
    <property type="entry name" value="Phage_tail_attach_FII"/>
</dbReference>
<dbReference type="AlphaFoldDB" id="A0AA95GQG9"/>
<evidence type="ECO:0000313" key="1">
    <source>
        <dbReference type="EMBL" id="WGM00934.1"/>
    </source>
</evidence>
<proteinExistence type="predicted"/>
<gene>
    <name evidence="1" type="ORF">QE210_13925</name>
</gene>
<dbReference type="RefSeq" id="WP_280624482.1">
    <property type="nucleotide sequence ID" value="NZ_CP123504.1"/>
</dbReference>
<evidence type="ECO:0000313" key="2">
    <source>
        <dbReference type="Proteomes" id="UP001177595"/>
    </source>
</evidence>
<evidence type="ECO:0008006" key="3">
    <source>
        <dbReference type="Google" id="ProtNLM"/>
    </source>
</evidence>
<name>A0AA95GQG9_9GAMM</name>
<dbReference type="InterPro" id="IPR053734">
    <property type="entry name" value="Phage_Head-Tail_Connect_sf"/>
</dbReference>
<organism evidence="1 2">
    <name type="scientific">Arsenophonus nasoniae</name>
    <name type="common">son-killer infecting Nasonia vitripennis</name>
    <dbReference type="NCBI Taxonomy" id="638"/>
    <lineage>
        <taxon>Bacteria</taxon>
        <taxon>Pseudomonadati</taxon>
        <taxon>Pseudomonadota</taxon>
        <taxon>Gammaproteobacteria</taxon>
        <taxon>Enterobacterales</taxon>
        <taxon>Morganellaceae</taxon>
        <taxon>Arsenophonus</taxon>
    </lineage>
</organism>